<proteinExistence type="predicted"/>
<dbReference type="NCBIfam" id="TIGR04183">
    <property type="entry name" value="Por_Secre_tail"/>
    <property type="match status" value="1"/>
</dbReference>
<dbReference type="Pfam" id="PF05547">
    <property type="entry name" value="Peptidase_M6"/>
    <property type="match status" value="1"/>
</dbReference>
<dbReference type="AlphaFoldDB" id="A0A235BS16"/>
<feature type="domain" description="Peptidase M6-like" evidence="1">
    <location>
        <begin position="285"/>
        <end position="344"/>
    </location>
</feature>
<evidence type="ECO:0000313" key="3">
    <source>
        <dbReference type="Proteomes" id="UP000215215"/>
    </source>
</evidence>
<dbReference type="EMBL" id="NOZQ01000157">
    <property type="protein sequence ID" value="OYD14809.1"/>
    <property type="molecule type" value="Genomic_DNA"/>
</dbReference>
<reference evidence="2 3" key="1">
    <citation type="submission" date="2017-07" db="EMBL/GenBank/DDBJ databases">
        <title>Recovery of genomes from metagenomes via a dereplication, aggregation, and scoring strategy.</title>
        <authorList>
            <person name="Sieber C.M."/>
            <person name="Probst A.J."/>
            <person name="Sharrar A."/>
            <person name="Thomas B.C."/>
            <person name="Hess M."/>
            <person name="Tringe S.G."/>
            <person name="Banfield J.F."/>
        </authorList>
    </citation>
    <scope>NUCLEOTIDE SEQUENCE [LARGE SCALE GENOMIC DNA]</scope>
    <source>
        <strain evidence="2">JGI_Cruoil_03_44_89</strain>
    </source>
</reference>
<sequence>MRGMVILLLASLLFAGSEIDRLKSIQNTEKTNKAIEALQDIYRRYPEAKRYISRPAYRDVIGDIRKKRGKQPVDTVRVLAIRVEFVENPTDSLASGNGKMRITRAVDEDSIPIPPFEFAGTDSFGHNLHYDPPHTRRYFEHLMEFLRNYYLKNTDGELYIDFTVAPQAESLSYQLPYQIYYYGDPGNYVEGLLTLLRDALVACDQQDTITMGDYDVYIVFHAGCSYQSSYAWGGAPYDILACSISGLDGYFGTPVWVDNGTHPITDGIIYPESDFKYGVPSFIHGGLCHECGHQFGFYDLYDISGYTIGVGGWALMGTGNWNLSGLLPPNISAWHREYLSNRYGYSRSPIEITHDTTGVEVYFLGGSNYTRPKSYKVPINTNEYYLIQNRFVYANPDTTTYGFEINSDDSTLHFDSTGVRVWKDGVLTRFDDYDWGLPPDSMMGGLAIWHIDEKKIERDSIHNEINVGDTKGVDMEEADGIQDFETKVWLLSDLDAAFFGSPYDVFYEGNLDSLTPNTVPNTNDNKGNHSNIALYNISPSDTAMEFSIKFNFKRRRFPIRCASFFDVSSPTLMNNCVVAAAMDTLIISHGDTTFGGVVSVIDALGNLKWSRNILETNLFASPAVGDINGDGKEDIVVCPFCVYIYERDKKKAIIHMPSPEEEFICHKTGKDTVYIIKGDVWAYDEDGVRTLYLSEVTDGEIISTPLLADVDGDGKDEIFFGSNDGFLYGFYGDGDSIPGFPIDLHQWIWSTPVWDSLKNTLYALSGDGRLFAIGVDDSTYIRWTALQPYVGMITTSSPVVKYGEGIIVSRGDGTVCSVSDSGTINWEKRFGGFSFYTSPAIAENNTIIVVGDELHSLNINGAESPGFPVRLDIIALQSSPVIGDIDGDGRCEIVMGLISGSLVAYRTTGELVDFFPLSMGGAVYSTPLLCDVDSDGKIDIIAGCDDGCLYAWEFPWNYGELPWPMLHKNPQNNGIFCNLVVGPQVPPDIFEQKDFYIYPNPVLADGGWIRYTSGNADRVKISIIDIAGNIKYEFDGAVGKDDQAVQVRLPIGNLTGGVYIVRVEVFVDNSSMVRFKKFSLIK</sequence>
<dbReference type="InterPro" id="IPR026444">
    <property type="entry name" value="Secre_tail"/>
</dbReference>
<name>A0A235BS16_UNCW3</name>
<evidence type="ECO:0000259" key="1">
    <source>
        <dbReference type="Pfam" id="PF05547"/>
    </source>
</evidence>
<dbReference type="Proteomes" id="UP000215215">
    <property type="component" value="Unassembled WGS sequence"/>
</dbReference>
<dbReference type="SUPFAM" id="SSF50998">
    <property type="entry name" value="Quinoprotein alcohol dehydrogenase-like"/>
    <property type="match status" value="1"/>
</dbReference>
<protein>
    <recommendedName>
        <fullName evidence="1">Peptidase M6-like domain-containing protein</fullName>
    </recommendedName>
</protein>
<dbReference type="PANTHER" id="PTHR41775:SF1">
    <property type="entry name" value="PEPTIDASE M6-LIKE DOMAIN-CONTAINING PROTEIN"/>
    <property type="match status" value="1"/>
</dbReference>
<accession>A0A235BS16</accession>
<gene>
    <name evidence="2" type="ORF">CH333_07155</name>
</gene>
<comment type="caution">
    <text evidence="2">The sequence shown here is derived from an EMBL/GenBank/DDBJ whole genome shotgun (WGS) entry which is preliminary data.</text>
</comment>
<dbReference type="InterPro" id="IPR028994">
    <property type="entry name" value="Integrin_alpha_N"/>
</dbReference>
<organism evidence="2 3">
    <name type="scientific">candidate division WOR-3 bacterium JGI_Cruoil_03_44_89</name>
    <dbReference type="NCBI Taxonomy" id="1973748"/>
    <lineage>
        <taxon>Bacteria</taxon>
        <taxon>Bacteria division WOR-3</taxon>
    </lineage>
</organism>
<dbReference type="InterPro" id="IPR011047">
    <property type="entry name" value="Quinoprotein_ADH-like_sf"/>
</dbReference>
<dbReference type="SUPFAM" id="SSF69318">
    <property type="entry name" value="Integrin alpha N-terminal domain"/>
    <property type="match status" value="1"/>
</dbReference>
<dbReference type="Gene3D" id="2.130.10.10">
    <property type="entry name" value="YVTN repeat-like/Quinoprotein amine dehydrogenase"/>
    <property type="match status" value="1"/>
</dbReference>
<dbReference type="InterPro" id="IPR008757">
    <property type="entry name" value="Peptidase_M6-like_domain"/>
</dbReference>
<dbReference type="GO" id="GO:0008233">
    <property type="term" value="F:peptidase activity"/>
    <property type="evidence" value="ECO:0007669"/>
    <property type="project" value="InterPro"/>
</dbReference>
<dbReference type="InterPro" id="IPR015943">
    <property type="entry name" value="WD40/YVTN_repeat-like_dom_sf"/>
</dbReference>
<dbReference type="GO" id="GO:0006508">
    <property type="term" value="P:proteolysis"/>
    <property type="evidence" value="ECO:0007669"/>
    <property type="project" value="InterPro"/>
</dbReference>
<evidence type="ECO:0000313" key="2">
    <source>
        <dbReference type="EMBL" id="OYD14809.1"/>
    </source>
</evidence>
<dbReference type="PANTHER" id="PTHR41775">
    <property type="entry name" value="SECRETED PROTEIN-RELATED"/>
    <property type="match status" value="1"/>
</dbReference>